<keyword evidence="2" id="KW-0378">Hydrolase</keyword>
<protein>
    <submittedName>
        <fullName evidence="2">HNH endonuclease</fullName>
    </submittedName>
</protein>
<gene>
    <name evidence="2" type="ORF">ACFPPA_01220</name>
</gene>
<keyword evidence="2" id="KW-0540">Nuclease</keyword>
<evidence type="ECO:0000259" key="1">
    <source>
        <dbReference type="Pfam" id="PF01844"/>
    </source>
</evidence>
<reference evidence="3" key="1">
    <citation type="journal article" date="2019" name="Int. J. Syst. Evol. Microbiol.">
        <title>The Global Catalogue of Microorganisms (GCM) 10K type strain sequencing project: providing services to taxonomists for standard genome sequencing and annotation.</title>
        <authorList>
            <consortium name="The Broad Institute Genomics Platform"/>
            <consortium name="The Broad Institute Genome Sequencing Center for Infectious Disease"/>
            <person name="Wu L."/>
            <person name="Ma J."/>
        </authorList>
    </citation>
    <scope>NUCLEOTIDE SEQUENCE [LARGE SCALE GENOMIC DNA]</scope>
    <source>
        <strain evidence="3">CGMCC 1.16619</strain>
    </source>
</reference>
<dbReference type="InterPro" id="IPR002711">
    <property type="entry name" value="HNH"/>
</dbReference>
<comment type="caution">
    <text evidence="2">The sequence shown here is derived from an EMBL/GenBank/DDBJ whole genome shotgun (WGS) entry which is preliminary data.</text>
</comment>
<evidence type="ECO:0000313" key="2">
    <source>
        <dbReference type="EMBL" id="MFC5524352.1"/>
    </source>
</evidence>
<feature type="domain" description="HNH" evidence="1">
    <location>
        <begin position="50"/>
        <end position="82"/>
    </location>
</feature>
<organism evidence="2 3">
    <name type="scientific">Rhodanobacter ginsengisoli</name>
    <dbReference type="NCBI Taxonomy" id="418646"/>
    <lineage>
        <taxon>Bacteria</taxon>
        <taxon>Pseudomonadati</taxon>
        <taxon>Pseudomonadota</taxon>
        <taxon>Gammaproteobacteria</taxon>
        <taxon>Lysobacterales</taxon>
        <taxon>Rhodanobacteraceae</taxon>
        <taxon>Rhodanobacter</taxon>
    </lineage>
</organism>
<evidence type="ECO:0000313" key="3">
    <source>
        <dbReference type="Proteomes" id="UP001596114"/>
    </source>
</evidence>
<sequence>MANFRAKRAHAFKQQHGQCFYCQLPMWLIDMATFARQRGFTMRQAMHFRCTAEHLVPRCEGGGNIQENIVAACWWCNTRRHHCKHPLPPAEFHAYVIRRIRTGRWHDRTLVRSAPRV</sequence>
<accession>A0ABW0QL51</accession>
<dbReference type="RefSeq" id="WP_377316470.1">
    <property type="nucleotide sequence ID" value="NZ_JBHSNF010000001.1"/>
</dbReference>
<dbReference type="Gene3D" id="1.10.30.50">
    <property type="match status" value="1"/>
</dbReference>
<dbReference type="Pfam" id="PF01844">
    <property type="entry name" value="HNH"/>
    <property type="match status" value="1"/>
</dbReference>
<keyword evidence="2" id="KW-0255">Endonuclease</keyword>
<dbReference type="Proteomes" id="UP001596114">
    <property type="component" value="Unassembled WGS sequence"/>
</dbReference>
<keyword evidence="3" id="KW-1185">Reference proteome</keyword>
<dbReference type="GO" id="GO:0004519">
    <property type="term" value="F:endonuclease activity"/>
    <property type="evidence" value="ECO:0007669"/>
    <property type="project" value="UniProtKB-KW"/>
</dbReference>
<proteinExistence type="predicted"/>
<dbReference type="EMBL" id="JBHSNF010000001">
    <property type="protein sequence ID" value="MFC5524352.1"/>
    <property type="molecule type" value="Genomic_DNA"/>
</dbReference>
<name>A0ABW0QL51_9GAMM</name>